<protein>
    <submittedName>
        <fullName evidence="2">Lysine transporter LysE</fullName>
    </submittedName>
</protein>
<evidence type="ECO:0000313" key="2">
    <source>
        <dbReference type="EMBL" id="GAA0872482.1"/>
    </source>
</evidence>
<evidence type="ECO:0000313" key="3">
    <source>
        <dbReference type="Proteomes" id="UP001500507"/>
    </source>
</evidence>
<feature type="transmembrane region" description="Helical" evidence="1">
    <location>
        <begin position="184"/>
        <end position="206"/>
    </location>
</feature>
<keyword evidence="1" id="KW-0812">Transmembrane</keyword>
<dbReference type="EMBL" id="BAAAFG010000015">
    <property type="protein sequence ID" value="GAA0872482.1"/>
    <property type="molecule type" value="Genomic_DNA"/>
</dbReference>
<feature type="transmembrane region" description="Helical" evidence="1">
    <location>
        <begin position="78"/>
        <end position="98"/>
    </location>
</feature>
<organism evidence="2 3">
    <name type="scientific">Gangjinia marincola</name>
    <dbReference type="NCBI Taxonomy" id="578463"/>
    <lineage>
        <taxon>Bacteria</taxon>
        <taxon>Pseudomonadati</taxon>
        <taxon>Bacteroidota</taxon>
        <taxon>Flavobacteriia</taxon>
        <taxon>Flavobacteriales</taxon>
        <taxon>Flavobacteriaceae</taxon>
        <taxon>Gangjinia</taxon>
    </lineage>
</organism>
<feature type="transmembrane region" description="Helical" evidence="1">
    <location>
        <begin position="41"/>
        <end position="66"/>
    </location>
</feature>
<comment type="caution">
    <text evidence="2">The sequence shown here is derived from an EMBL/GenBank/DDBJ whole genome shotgun (WGS) entry which is preliminary data.</text>
</comment>
<feature type="transmembrane region" description="Helical" evidence="1">
    <location>
        <begin position="150"/>
        <end position="172"/>
    </location>
</feature>
<keyword evidence="1" id="KW-1133">Transmembrane helix</keyword>
<name>A0ABP3XVT3_9FLAO</name>
<gene>
    <name evidence="2" type="ORF">GCM10009117_16290</name>
</gene>
<dbReference type="RefSeq" id="WP_343765903.1">
    <property type="nucleotide sequence ID" value="NZ_BAAAFG010000015.1"/>
</dbReference>
<sequence length="208" mass="22969">MDITILFFAGFLASFLATSPPGLLNMNAAKISIKEGSVRAILFSLGVCFTVVFQTYLAVIFARYLNNHPDVIEILKRIGFVIFLLISIYFLFIAGTSGEIKVKPTLRSKRSHFFNGTMLAALNFLPIPFHAYISITLAVYGYLNFDQIGIVSYVSGGTMGTFAMLYIYVFFFNRLNIKRSALSGNMNVIIGGVTLIVAIFTLVKLITG</sequence>
<dbReference type="Proteomes" id="UP001500507">
    <property type="component" value="Unassembled WGS sequence"/>
</dbReference>
<keyword evidence="1" id="KW-0472">Membrane</keyword>
<evidence type="ECO:0000256" key="1">
    <source>
        <dbReference type="SAM" id="Phobius"/>
    </source>
</evidence>
<proteinExistence type="predicted"/>
<accession>A0ABP3XVT3</accession>
<keyword evidence="3" id="KW-1185">Reference proteome</keyword>
<reference evidence="3" key="1">
    <citation type="journal article" date="2019" name="Int. J. Syst. Evol. Microbiol.">
        <title>The Global Catalogue of Microorganisms (GCM) 10K type strain sequencing project: providing services to taxonomists for standard genome sequencing and annotation.</title>
        <authorList>
            <consortium name="The Broad Institute Genomics Platform"/>
            <consortium name="The Broad Institute Genome Sequencing Center for Infectious Disease"/>
            <person name="Wu L."/>
            <person name="Ma J."/>
        </authorList>
    </citation>
    <scope>NUCLEOTIDE SEQUENCE [LARGE SCALE GENOMIC DNA]</scope>
    <source>
        <strain evidence="3">JCM 16082</strain>
    </source>
</reference>
<feature type="transmembrane region" description="Helical" evidence="1">
    <location>
        <begin position="118"/>
        <end position="143"/>
    </location>
</feature>